<reference evidence="1" key="1">
    <citation type="submission" date="2022-11" db="EMBL/GenBank/DDBJ databases">
        <title>beta-Carotene-producing bacterium, Jeongeuplla avenae sp. nov., alleviates the salt stress of Arabidopsis seedlings.</title>
        <authorList>
            <person name="Jiang L."/>
            <person name="Lee J."/>
        </authorList>
    </citation>
    <scope>NUCLEOTIDE SEQUENCE</scope>
    <source>
        <strain evidence="1">DY_R2A_6</strain>
    </source>
</reference>
<proteinExistence type="predicted"/>
<evidence type="ECO:0000313" key="1">
    <source>
        <dbReference type="EMBL" id="WAJ26500.1"/>
    </source>
</evidence>
<evidence type="ECO:0000313" key="2">
    <source>
        <dbReference type="Proteomes" id="UP001163223"/>
    </source>
</evidence>
<gene>
    <name evidence="1" type="ORF">OXU80_16640</name>
</gene>
<keyword evidence="2" id="KW-1185">Reference proteome</keyword>
<name>A0ACD4NI57_9HYPH</name>
<protein>
    <submittedName>
        <fullName evidence="1">Ribbon-helix-helix domain-containing protein</fullName>
    </submittedName>
</protein>
<dbReference type="Proteomes" id="UP001163223">
    <property type="component" value="Chromosome"/>
</dbReference>
<accession>A0ACD4NI57</accession>
<organism evidence="1 2">
    <name type="scientific">Antarcticirhabdus aurantiaca</name>
    <dbReference type="NCBI Taxonomy" id="2606717"/>
    <lineage>
        <taxon>Bacteria</taxon>
        <taxon>Pseudomonadati</taxon>
        <taxon>Pseudomonadota</taxon>
        <taxon>Alphaproteobacteria</taxon>
        <taxon>Hyphomicrobiales</taxon>
        <taxon>Aurantimonadaceae</taxon>
        <taxon>Antarcticirhabdus</taxon>
    </lineage>
</organism>
<dbReference type="EMBL" id="CP113520">
    <property type="protein sequence ID" value="WAJ26500.1"/>
    <property type="molecule type" value="Genomic_DNA"/>
</dbReference>
<sequence>MSGKRSVSIRGHRTSFSVEDRFFAELSRIARERSLSLAELVAHVDEHRPAGANLSSAIRLFVVDTLIAERDVARATAPSDQD</sequence>